<dbReference type="PANTHER" id="PTHR36441">
    <property type="entry name" value="HYPOTHETICAL CYTOSOLIC PROTEIN"/>
    <property type="match status" value="1"/>
</dbReference>
<dbReference type="AlphaFoldDB" id="A0A937X3F0"/>
<dbReference type="InterPro" id="IPR036746">
    <property type="entry name" value="TT1725-like_sf"/>
</dbReference>
<dbReference type="Proteomes" id="UP000703893">
    <property type="component" value="Unassembled WGS sequence"/>
</dbReference>
<proteinExistence type="predicted"/>
<comment type="caution">
    <text evidence="1">The sequence shown here is derived from an EMBL/GenBank/DDBJ whole genome shotgun (WGS) entry which is preliminary data.</text>
</comment>
<organism evidence="1 2">
    <name type="scientific">Candidatus Tanganyikabacteria bacterium</name>
    <dbReference type="NCBI Taxonomy" id="2961651"/>
    <lineage>
        <taxon>Bacteria</taxon>
        <taxon>Bacillati</taxon>
        <taxon>Candidatus Sericytochromatia</taxon>
        <taxon>Candidatus Tanganyikabacteria</taxon>
    </lineage>
</organism>
<evidence type="ECO:0000313" key="2">
    <source>
        <dbReference type="Proteomes" id="UP000703893"/>
    </source>
</evidence>
<protein>
    <submittedName>
        <fullName evidence="1">DUF503 domain-containing protein</fullName>
    </submittedName>
</protein>
<accession>A0A937X3F0</accession>
<dbReference type="SUPFAM" id="SSF103007">
    <property type="entry name" value="Hypothetical protein TT1725"/>
    <property type="match status" value="1"/>
</dbReference>
<name>A0A937X3F0_9BACT</name>
<dbReference type="InterPro" id="IPR007546">
    <property type="entry name" value="DUF503"/>
</dbReference>
<dbReference type="PANTHER" id="PTHR36441:SF1">
    <property type="entry name" value="DUF503 DOMAIN-CONTAINING PROTEIN"/>
    <property type="match status" value="1"/>
</dbReference>
<sequence length="97" mass="10660">MVVGTGLIRLHIPMATGLKDKRAVVRSVVQRLKNEFSVSAAEVGDLDKWQMASIGFAFVSNNAAHANEVIDKAIDFVETGHWDAEVIDAEIEILHVF</sequence>
<dbReference type="Pfam" id="PF04456">
    <property type="entry name" value="DUF503"/>
    <property type="match status" value="1"/>
</dbReference>
<reference evidence="1 2" key="1">
    <citation type="submission" date="2019-03" db="EMBL/GenBank/DDBJ databases">
        <title>Lake Tanganyika Metagenome-Assembled Genomes (MAGs).</title>
        <authorList>
            <person name="Tran P."/>
        </authorList>
    </citation>
    <scope>NUCLEOTIDE SEQUENCE [LARGE SCALE GENOMIC DNA]</scope>
    <source>
        <strain evidence="1">K_DeepCast_65m_m2_236</strain>
    </source>
</reference>
<gene>
    <name evidence="1" type="ORF">FJZ00_09295</name>
</gene>
<evidence type="ECO:0000313" key="1">
    <source>
        <dbReference type="EMBL" id="MBM3275336.1"/>
    </source>
</evidence>
<dbReference type="Gene3D" id="3.30.70.1120">
    <property type="entry name" value="TT1725-like"/>
    <property type="match status" value="1"/>
</dbReference>
<dbReference type="EMBL" id="VGJX01000535">
    <property type="protein sequence ID" value="MBM3275336.1"/>
    <property type="molecule type" value="Genomic_DNA"/>
</dbReference>